<dbReference type="STRING" id="1121098.HMPREF1534_02533"/>
<evidence type="ECO:0000313" key="2">
    <source>
        <dbReference type="Proteomes" id="UP000017831"/>
    </source>
</evidence>
<accession>U6REA4</accession>
<gene>
    <name evidence="1" type="ORF">HMPREF1534_02533</name>
</gene>
<evidence type="ECO:0000313" key="1">
    <source>
        <dbReference type="EMBL" id="EOA54061.1"/>
    </source>
</evidence>
<keyword evidence="2" id="KW-1185">Reference proteome</keyword>
<name>U6REA4_9BACT</name>
<dbReference type="AlphaFoldDB" id="U6REA4"/>
<dbReference type="Proteomes" id="UP000017831">
    <property type="component" value="Unassembled WGS sequence"/>
</dbReference>
<dbReference type="EMBL" id="AQHY01000028">
    <property type="protein sequence ID" value="EOA54061.1"/>
    <property type="molecule type" value="Genomic_DNA"/>
</dbReference>
<protein>
    <submittedName>
        <fullName evidence="1">Uncharacterized protein</fullName>
    </submittedName>
</protein>
<organism evidence="1 2">
    <name type="scientific">Phocaeicola massiliensis B84634 = Timone 84634 = DSM 17679 = JCM 13223</name>
    <dbReference type="NCBI Taxonomy" id="1121098"/>
    <lineage>
        <taxon>Bacteria</taxon>
        <taxon>Pseudomonadati</taxon>
        <taxon>Bacteroidota</taxon>
        <taxon>Bacteroidia</taxon>
        <taxon>Bacteroidales</taxon>
        <taxon>Bacteroidaceae</taxon>
        <taxon>Phocaeicola</taxon>
    </lineage>
</organism>
<comment type="caution">
    <text evidence="1">The sequence shown here is derived from an EMBL/GenBank/DDBJ whole genome shotgun (WGS) entry which is preliminary data.</text>
</comment>
<reference evidence="1 2" key="1">
    <citation type="submission" date="2013-04" db="EMBL/GenBank/DDBJ databases">
        <title>The Genome Sequence of Bacteroides massiliensis DSM 17679.</title>
        <authorList>
            <consortium name="The Broad Institute Genomics Platform"/>
            <person name="Earl A."/>
            <person name="Ward D."/>
            <person name="Feldgarden M."/>
            <person name="Gevers D."/>
            <person name="Martens E."/>
            <person name="Fenner L."/>
            <person name="Roux V."/>
            <person name="Mallet M.N."/>
            <person name="Raoult D."/>
            <person name="Walker B."/>
            <person name="Young S."/>
            <person name="Zeng Q."/>
            <person name="Gargeya S."/>
            <person name="Fitzgerald M."/>
            <person name="Haas B."/>
            <person name="Abouelleil A."/>
            <person name="Allen A.W."/>
            <person name="Alvarado L."/>
            <person name="Arachchi H.M."/>
            <person name="Berlin A.M."/>
            <person name="Chapman S.B."/>
            <person name="Gainer-Dewar J."/>
            <person name="Goldberg J."/>
            <person name="Griggs A."/>
            <person name="Gujja S."/>
            <person name="Hansen M."/>
            <person name="Howarth C."/>
            <person name="Imamovic A."/>
            <person name="Ireland A."/>
            <person name="Larimer J."/>
            <person name="McCowan C."/>
            <person name="Murphy C."/>
            <person name="Pearson M."/>
            <person name="Poon T.W."/>
            <person name="Priest M."/>
            <person name="Roberts A."/>
            <person name="Saif S."/>
            <person name="Shea T."/>
            <person name="Sisk P."/>
            <person name="Sykes S."/>
            <person name="Wortman J."/>
            <person name="Nusbaum C."/>
            <person name="Birren B."/>
        </authorList>
    </citation>
    <scope>NUCLEOTIDE SEQUENCE [LARGE SCALE GENOMIC DNA]</scope>
    <source>
        <strain evidence="2">B84634 / Timone 84634 / DSM 17679 / JCM 13223</strain>
    </source>
</reference>
<sequence>MRSLYYVRLDISFLSTSDGVKGVYTHAYKMNLILRYLSCHSIFCG</sequence>
<proteinExistence type="predicted"/>
<dbReference type="HOGENOM" id="CLU_3196164_0_0_10"/>